<accession>A0ABV9I6F7</accession>
<dbReference type="Pfam" id="PF02627">
    <property type="entry name" value="CMD"/>
    <property type="match status" value="1"/>
</dbReference>
<name>A0ABV9I6F7_9DEIO</name>
<evidence type="ECO:0000259" key="1">
    <source>
        <dbReference type="Pfam" id="PF02627"/>
    </source>
</evidence>
<sequence>MTPRLPYTQLAPAVFQALVQLEKATHALGLDEGLTELVRIRASQLNGCGYCLDLHSTNALKQGLTPRQVMALGAWREAGDLFSRAERAVLRLTDAVTLLPQQGVPDDVLAEMRLYWTDTQIVQWTLAIITINAWNRMGVTAGLHPTA</sequence>
<dbReference type="NCBIfam" id="TIGR00778">
    <property type="entry name" value="ahpD_dom"/>
    <property type="match status" value="1"/>
</dbReference>
<evidence type="ECO:0000313" key="2">
    <source>
        <dbReference type="EMBL" id="MFC4637800.1"/>
    </source>
</evidence>
<reference evidence="3" key="1">
    <citation type="journal article" date="2019" name="Int. J. Syst. Evol. Microbiol.">
        <title>The Global Catalogue of Microorganisms (GCM) 10K type strain sequencing project: providing services to taxonomists for standard genome sequencing and annotation.</title>
        <authorList>
            <consortium name="The Broad Institute Genomics Platform"/>
            <consortium name="The Broad Institute Genome Sequencing Center for Infectious Disease"/>
            <person name="Wu L."/>
            <person name="Ma J."/>
        </authorList>
    </citation>
    <scope>NUCLEOTIDE SEQUENCE [LARGE SCALE GENOMIC DNA]</scope>
    <source>
        <strain evidence="3">CCUG 55995</strain>
    </source>
</reference>
<feature type="domain" description="Carboxymuconolactone decarboxylase-like" evidence="1">
    <location>
        <begin position="12"/>
        <end position="93"/>
    </location>
</feature>
<dbReference type="PANTHER" id="PTHR34846">
    <property type="entry name" value="4-CARBOXYMUCONOLACTONE DECARBOXYLASE FAMILY PROTEIN (AFU_ORTHOLOGUE AFUA_6G11590)"/>
    <property type="match status" value="1"/>
</dbReference>
<evidence type="ECO:0000313" key="3">
    <source>
        <dbReference type="Proteomes" id="UP001595952"/>
    </source>
</evidence>
<dbReference type="RefSeq" id="WP_380060831.1">
    <property type="nucleotide sequence ID" value="NZ_JBHSEI010000002.1"/>
</dbReference>
<protein>
    <submittedName>
        <fullName evidence="2">Carboxymuconolactone decarboxylase family protein</fullName>
    </submittedName>
</protein>
<dbReference type="SUPFAM" id="SSF69118">
    <property type="entry name" value="AhpD-like"/>
    <property type="match status" value="1"/>
</dbReference>
<dbReference type="InterPro" id="IPR003779">
    <property type="entry name" value="CMD-like"/>
</dbReference>
<dbReference type="InterPro" id="IPR029032">
    <property type="entry name" value="AhpD-like"/>
</dbReference>
<comment type="caution">
    <text evidence="2">The sequence shown here is derived from an EMBL/GenBank/DDBJ whole genome shotgun (WGS) entry which is preliminary data.</text>
</comment>
<gene>
    <name evidence="2" type="ORF">ACFO0D_05545</name>
</gene>
<organism evidence="2 3">
    <name type="scientific">Deinococcus hohokamensis</name>
    <dbReference type="NCBI Taxonomy" id="309883"/>
    <lineage>
        <taxon>Bacteria</taxon>
        <taxon>Thermotogati</taxon>
        <taxon>Deinococcota</taxon>
        <taxon>Deinococci</taxon>
        <taxon>Deinococcales</taxon>
        <taxon>Deinococcaceae</taxon>
        <taxon>Deinococcus</taxon>
    </lineage>
</organism>
<dbReference type="InterPro" id="IPR004675">
    <property type="entry name" value="AhpD_core"/>
</dbReference>
<dbReference type="PANTHER" id="PTHR34846:SF10">
    <property type="entry name" value="CYTOPLASMIC PROTEIN"/>
    <property type="match status" value="1"/>
</dbReference>
<dbReference type="EMBL" id="JBHSEI010000002">
    <property type="protein sequence ID" value="MFC4637800.1"/>
    <property type="molecule type" value="Genomic_DNA"/>
</dbReference>
<dbReference type="Proteomes" id="UP001595952">
    <property type="component" value="Unassembled WGS sequence"/>
</dbReference>
<proteinExistence type="predicted"/>
<keyword evidence="3" id="KW-1185">Reference proteome</keyword>
<dbReference type="Gene3D" id="1.20.1290.10">
    <property type="entry name" value="AhpD-like"/>
    <property type="match status" value="1"/>
</dbReference>